<dbReference type="EMBL" id="JAFELM010000043">
    <property type="protein sequence ID" value="MBM6619655.1"/>
    <property type="molecule type" value="Genomic_DNA"/>
</dbReference>
<protein>
    <submittedName>
        <fullName evidence="3">MEDS domain-containing protein</fullName>
    </submittedName>
</protein>
<sequence>MSENIVRLNKMIDVTNHGHILYIYDSIDCYIDNASTYIFTGVEEGHQVLFIERKELFEQILQTLEQSLTPEQLKNVHFCDNQEYYRTYDDFNSEKILEHFSKTLQKMFNPHLSVRTWANVDWKKQESISTKLEHFEIMADECVRDSKVISVCAYCGERISATLQNKLLRSHDYFMTDHEFVKSNLYQIRNVTFPSLWEQKQQIKVAGELKATQHQLQSFIMQNLDPIIILDSNDIVVTVNESFASTFGYETNEILGLCVYDLPFIPSNRINEIYLNRSITHQGEKVQGYETIRQTKDGRNLAILVSGFPLIDEDNNVSGWAVILREITEKKHKRKN</sequence>
<evidence type="ECO:0000259" key="2">
    <source>
        <dbReference type="PROSITE" id="PS50113"/>
    </source>
</evidence>
<dbReference type="RefSeq" id="WP_204205123.1">
    <property type="nucleotide sequence ID" value="NZ_JAFELM010000043.1"/>
</dbReference>
<name>A0ABS2DMB4_9BACI</name>
<dbReference type="PROSITE" id="PS50113">
    <property type="entry name" value="PAC"/>
    <property type="match status" value="1"/>
</dbReference>
<gene>
    <name evidence="3" type="ORF">JR050_18495</name>
</gene>
<feature type="domain" description="PAS" evidence="1">
    <location>
        <begin position="212"/>
        <end position="256"/>
    </location>
</feature>
<evidence type="ECO:0000313" key="3">
    <source>
        <dbReference type="EMBL" id="MBM6619655.1"/>
    </source>
</evidence>
<dbReference type="InterPro" id="IPR025847">
    <property type="entry name" value="MEDS_domain"/>
</dbReference>
<dbReference type="CDD" id="cd00130">
    <property type="entry name" value="PAS"/>
    <property type="match status" value="1"/>
</dbReference>
<dbReference type="InterPro" id="IPR000014">
    <property type="entry name" value="PAS"/>
</dbReference>
<dbReference type="PROSITE" id="PS50112">
    <property type="entry name" value="PAS"/>
    <property type="match status" value="1"/>
</dbReference>
<evidence type="ECO:0000259" key="1">
    <source>
        <dbReference type="PROSITE" id="PS50112"/>
    </source>
</evidence>
<dbReference type="InterPro" id="IPR000700">
    <property type="entry name" value="PAS-assoc_C"/>
</dbReference>
<dbReference type="InterPro" id="IPR035965">
    <property type="entry name" value="PAS-like_dom_sf"/>
</dbReference>
<dbReference type="Gene3D" id="3.30.450.20">
    <property type="entry name" value="PAS domain"/>
    <property type="match status" value="1"/>
</dbReference>
<proteinExistence type="predicted"/>
<dbReference type="Pfam" id="PF14417">
    <property type="entry name" value="MEDS"/>
    <property type="match status" value="1"/>
</dbReference>
<dbReference type="Proteomes" id="UP001518925">
    <property type="component" value="Unassembled WGS sequence"/>
</dbReference>
<reference evidence="3 4" key="1">
    <citation type="submission" date="2021-02" db="EMBL/GenBank/DDBJ databases">
        <title>Bacillus sp. RD4P76, an endophyte from a halophyte.</title>
        <authorList>
            <person name="Sun J.-Q."/>
        </authorList>
    </citation>
    <scope>NUCLEOTIDE SEQUENCE [LARGE SCALE GENOMIC DNA]</scope>
    <source>
        <strain evidence="3 4">RD4P76</strain>
    </source>
</reference>
<accession>A0ABS2DMB4</accession>
<dbReference type="Pfam" id="PF13426">
    <property type="entry name" value="PAS_9"/>
    <property type="match status" value="1"/>
</dbReference>
<dbReference type="NCBIfam" id="TIGR00229">
    <property type="entry name" value="sensory_box"/>
    <property type="match status" value="1"/>
</dbReference>
<organism evidence="3 4">
    <name type="scientific">Bacillus suaedaesalsae</name>
    <dbReference type="NCBI Taxonomy" id="2810349"/>
    <lineage>
        <taxon>Bacteria</taxon>
        <taxon>Bacillati</taxon>
        <taxon>Bacillota</taxon>
        <taxon>Bacilli</taxon>
        <taxon>Bacillales</taxon>
        <taxon>Bacillaceae</taxon>
        <taxon>Bacillus</taxon>
    </lineage>
</organism>
<dbReference type="SUPFAM" id="SSF55785">
    <property type="entry name" value="PYP-like sensor domain (PAS domain)"/>
    <property type="match status" value="1"/>
</dbReference>
<keyword evidence="4" id="KW-1185">Reference proteome</keyword>
<evidence type="ECO:0000313" key="4">
    <source>
        <dbReference type="Proteomes" id="UP001518925"/>
    </source>
</evidence>
<feature type="domain" description="PAC" evidence="2">
    <location>
        <begin position="287"/>
        <end position="336"/>
    </location>
</feature>
<comment type="caution">
    <text evidence="3">The sequence shown here is derived from an EMBL/GenBank/DDBJ whole genome shotgun (WGS) entry which is preliminary data.</text>
</comment>